<comment type="caution">
    <text evidence="14">The sequence shown here is derived from an EMBL/GenBank/DDBJ whole genome shotgun (WGS) entry which is preliminary data.</text>
</comment>
<dbReference type="SUPFAM" id="SSF48371">
    <property type="entry name" value="ARM repeat"/>
    <property type="match status" value="1"/>
</dbReference>
<dbReference type="InterPro" id="IPR011009">
    <property type="entry name" value="Kinase-like_dom_sf"/>
</dbReference>
<feature type="compositionally biased region" description="Polar residues" evidence="12">
    <location>
        <begin position="14"/>
        <end position="26"/>
    </location>
</feature>
<evidence type="ECO:0000256" key="4">
    <source>
        <dbReference type="ARBA" id="ARBA00022723"/>
    </source>
</evidence>
<feature type="region of interest" description="Disordered" evidence="12">
    <location>
        <begin position="1"/>
        <end position="26"/>
    </location>
</feature>
<keyword evidence="15" id="KW-1185">Reference proteome</keyword>
<sequence length="1295" mass="141476">MSTPLRPPSRKDSGSSPTNGPKSLNDYQLGDSLGKGAFGQVYRALNWATGETVAVKEIQLTNIPKGEIGQIMSEIDLLKNLNHPNIVKYKGFVKTREYLYIILEFCENGSLHAISKRFGKFPESLVAVYISQVLDGLVYLHDQGVIHRDIKGANILTNKDGTVKLADFGVASNTTAVNDGAVVGSPYWMAPEVIEQSGATTASDIWSVGCVVIELLEGHPPYHTLDPMPALFRIVQDDCPPIPEGASPIVKDFLYHCFQKDSNLRISAKKLLRHPWMAAARRGMGGGKDSAERRRSARPGAQDGQRRPLSNYNYDEAVLKVQEWNEALKSPSRPSKNPGRANGRPVSPTRDLGASPSSGSALGAWRAVSGSLPKQNISEKIQIQPLTFSLQPPEEQTDNWDDDFEEGISLTKLQGLEKAAGECDNTTSSSEENTRTIRPNKSPVPKPPIPLAKPPGPDIQDIFEDYSDLIGGEDEDTLENKVANFKMKNSTRRGGLFHPDDIKTFGLGRSPGPLSAPSVTGLFNRSTSDPKPSRPAPSPLFTNKPLTTSPGPASASVLPSVAPVPAPTRLAHSRSSSFAGSGSGLGGSMGRAEARKLLSESELGKYTEDDDEDYEDVFGKHNGSASDQSPALQLTTRLSNRSWLGDDNSDEDDPFAEIDEGFAEDDLEANLQRDKYARLCNMVNGLVDQLTPSAPDFQLREACDQLLSTLAEAPEMQVQLVSSHGMLAILEVLEGKFSRDVSLRLLQIINLVGDVSDSCEITLTTSQLVNADAGFLESFCLIGGIPVMMNFTSKKYPSECRLEASNFIRLLCHTSVMTLQMFISCRGLKVLVDLIDEDYNEQADLVQHALNGIGSVFELQSPTTKNDFCRMFIRAGLLDPLSAALLNVINTKGEAAKAIKMKIIQILLVFSQVSQSDIHVRNALGTRKVVRRLLRSCELLEPDCLVQMLKAVKHLSMNATLLEVLQNSNAIEVLVRILEEQSSGPHSTEMANHIFQTCYNLCRLNKSRQEEAAQAGIIPCLKRVIETRSPLKQFALPILCDLASAGKSCRTLLWQHDGLAMYIKLLEDPYFQVSALESVLSWLQDETARVEDELTTASSVAALVQCFATAKANSFENLLDPFLKIARLSTPLTIAMSRSPSLFQRIVERLAPASSHSKEKAVVRLNLLRILRTVCEVHPNRAMLVERYGLLGVVEALSRDGAVLVRELAREIVPVLKPGLKPLKAVARGSHQPTRSSPAVPIADSPRTPALAPKRLRRTASETVGPSYASKLTADPNPKPRARRPKLGEVPWAAP</sequence>
<dbReference type="InterPro" id="IPR000719">
    <property type="entry name" value="Prot_kinase_dom"/>
</dbReference>
<feature type="domain" description="Protein kinase" evidence="13">
    <location>
        <begin position="27"/>
        <end position="277"/>
    </location>
</feature>
<organism evidence="14 15">
    <name type="scientific">Mycena citricolor</name>
    <dbReference type="NCBI Taxonomy" id="2018698"/>
    <lineage>
        <taxon>Eukaryota</taxon>
        <taxon>Fungi</taxon>
        <taxon>Dikarya</taxon>
        <taxon>Basidiomycota</taxon>
        <taxon>Agaricomycotina</taxon>
        <taxon>Agaricomycetes</taxon>
        <taxon>Agaricomycetidae</taxon>
        <taxon>Agaricales</taxon>
        <taxon>Marasmiineae</taxon>
        <taxon>Mycenaceae</taxon>
        <taxon>Mycena</taxon>
    </lineage>
</organism>
<dbReference type="Gene3D" id="1.25.10.10">
    <property type="entry name" value="Leucine-rich Repeat Variant"/>
    <property type="match status" value="3"/>
</dbReference>
<feature type="region of interest" description="Disordered" evidence="12">
    <location>
        <begin position="491"/>
        <end position="633"/>
    </location>
</feature>
<feature type="region of interest" description="Disordered" evidence="12">
    <location>
        <begin position="1226"/>
        <end position="1295"/>
    </location>
</feature>
<dbReference type="InterPro" id="IPR017441">
    <property type="entry name" value="Protein_kinase_ATP_BS"/>
</dbReference>
<feature type="compositionally biased region" description="Pro residues" evidence="12">
    <location>
        <begin position="442"/>
        <end position="454"/>
    </location>
</feature>
<evidence type="ECO:0000256" key="11">
    <source>
        <dbReference type="PROSITE-ProRule" id="PRU10141"/>
    </source>
</evidence>
<dbReference type="FunFam" id="3.30.200.20:FF:000042">
    <property type="entry name" value="Aurora kinase A"/>
    <property type="match status" value="1"/>
</dbReference>
<keyword evidence="4" id="KW-0479">Metal-binding</keyword>
<dbReference type="PROSITE" id="PS00108">
    <property type="entry name" value="PROTEIN_KINASE_ST"/>
    <property type="match status" value="1"/>
</dbReference>
<dbReference type="PROSITE" id="PS50011">
    <property type="entry name" value="PROTEIN_KINASE_DOM"/>
    <property type="match status" value="1"/>
</dbReference>
<comment type="catalytic activity">
    <reaction evidence="9">
        <text>L-threonyl-[protein] + ATP = O-phospho-L-threonyl-[protein] + ADP + H(+)</text>
        <dbReference type="Rhea" id="RHEA:46608"/>
        <dbReference type="Rhea" id="RHEA-COMP:11060"/>
        <dbReference type="Rhea" id="RHEA-COMP:11605"/>
        <dbReference type="ChEBI" id="CHEBI:15378"/>
        <dbReference type="ChEBI" id="CHEBI:30013"/>
        <dbReference type="ChEBI" id="CHEBI:30616"/>
        <dbReference type="ChEBI" id="CHEBI:61977"/>
        <dbReference type="ChEBI" id="CHEBI:456216"/>
        <dbReference type="EC" id="2.7.11.1"/>
    </reaction>
</comment>
<evidence type="ECO:0000313" key="14">
    <source>
        <dbReference type="EMBL" id="CAK5269851.1"/>
    </source>
</evidence>
<dbReference type="GO" id="GO:0005737">
    <property type="term" value="C:cytoplasm"/>
    <property type="evidence" value="ECO:0007669"/>
    <property type="project" value="TreeGrafter"/>
</dbReference>
<comment type="similarity">
    <text evidence="8">Belongs to the protein kinase superfamily. STE Ser/Thr protein kinase family.</text>
</comment>
<feature type="region of interest" description="Disordered" evidence="12">
    <location>
        <begin position="279"/>
        <end position="312"/>
    </location>
</feature>
<keyword evidence="2" id="KW-0723">Serine/threonine-protein kinase</keyword>
<reference evidence="14" key="1">
    <citation type="submission" date="2023-11" db="EMBL/GenBank/DDBJ databases">
        <authorList>
            <person name="De Vega J J."/>
            <person name="De Vega J J."/>
        </authorList>
    </citation>
    <scope>NUCLEOTIDE SEQUENCE</scope>
</reference>
<evidence type="ECO:0000256" key="9">
    <source>
        <dbReference type="ARBA" id="ARBA00047899"/>
    </source>
</evidence>
<comment type="catalytic activity">
    <reaction evidence="10">
        <text>L-seryl-[protein] + ATP = O-phospho-L-seryl-[protein] + ADP + H(+)</text>
        <dbReference type="Rhea" id="RHEA:17989"/>
        <dbReference type="Rhea" id="RHEA-COMP:9863"/>
        <dbReference type="Rhea" id="RHEA-COMP:11604"/>
        <dbReference type="ChEBI" id="CHEBI:15378"/>
        <dbReference type="ChEBI" id="CHEBI:29999"/>
        <dbReference type="ChEBI" id="CHEBI:30616"/>
        <dbReference type="ChEBI" id="CHEBI:83421"/>
        <dbReference type="ChEBI" id="CHEBI:456216"/>
        <dbReference type="EC" id="2.7.11.1"/>
    </reaction>
</comment>
<protein>
    <recommendedName>
        <fullName evidence="1">non-specific serine/threonine protein kinase</fullName>
        <ecNumber evidence="1">2.7.11.1</ecNumber>
    </recommendedName>
</protein>
<evidence type="ECO:0000256" key="2">
    <source>
        <dbReference type="ARBA" id="ARBA00022527"/>
    </source>
</evidence>
<evidence type="ECO:0000256" key="6">
    <source>
        <dbReference type="ARBA" id="ARBA00022777"/>
    </source>
</evidence>
<dbReference type="Pfam" id="PF00069">
    <property type="entry name" value="Pkinase"/>
    <property type="match status" value="1"/>
</dbReference>
<keyword evidence="5 11" id="KW-0547">Nucleotide-binding</keyword>
<feature type="compositionally biased region" description="Polar residues" evidence="12">
    <location>
        <begin position="623"/>
        <end position="633"/>
    </location>
</feature>
<dbReference type="FunFam" id="1.25.10.10:FF:000583">
    <property type="entry name" value="MAP3K epsilon protein kinase 1"/>
    <property type="match status" value="1"/>
</dbReference>
<evidence type="ECO:0000256" key="10">
    <source>
        <dbReference type="ARBA" id="ARBA00048679"/>
    </source>
</evidence>
<feature type="compositionally biased region" description="Low complexity" evidence="12">
    <location>
        <begin position="549"/>
        <end position="563"/>
    </location>
</feature>
<keyword evidence="3" id="KW-0808">Transferase</keyword>
<evidence type="ECO:0000256" key="7">
    <source>
        <dbReference type="ARBA" id="ARBA00022840"/>
    </source>
</evidence>
<dbReference type="InterPro" id="IPR011989">
    <property type="entry name" value="ARM-like"/>
</dbReference>
<dbReference type="FunFam" id="1.10.510.10:FF:000946">
    <property type="entry name" value="Probable serine/threonine-protein kinase DDB_G0284251"/>
    <property type="match status" value="1"/>
</dbReference>
<evidence type="ECO:0000256" key="5">
    <source>
        <dbReference type="ARBA" id="ARBA00022741"/>
    </source>
</evidence>
<feature type="compositionally biased region" description="Low complexity" evidence="12">
    <location>
        <begin position="352"/>
        <end position="361"/>
    </location>
</feature>
<feature type="region of interest" description="Disordered" evidence="12">
    <location>
        <begin position="327"/>
        <end position="361"/>
    </location>
</feature>
<keyword evidence="6" id="KW-0418">Kinase</keyword>
<dbReference type="PANTHER" id="PTHR24361">
    <property type="entry name" value="MITOGEN-ACTIVATED KINASE KINASE KINASE"/>
    <property type="match status" value="1"/>
</dbReference>
<dbReference type="GO" id="GO:0004674">
    <property type="term" value="F:protein serine/threonine kinase activity"/>
    <property type="evidence" value="ECO:0007669"/>
    <property type="project" value="UniProtKB-KW"/>
</dbReference>
<dbReference type="EMBL" id="CAVNYO010000155">
    <property type="protein sequence ID" value="CAK5269851.1"/>
    <property type="molecule type" value="Genomic_DNA"/>
</dbReference>
<dbReference type="GO" id="GO:0005524">
    <property type="term" value="F:ATP binding"/>
    <property type="evidence" value="ECO:0007669"/>
    <property type="project" value="UniProtKB-UniRule"/>
</dbReference>
<dbReference type="InterPro" id="IPR053235">
    <property type="entry name" value="Ser_Thr_kinase"/>
</dbReference>
<dbReference type="GO" id="GO:0046872">
    <property type="term" value="F:metal ion binding"/>
    <property type="evidence" value="ECO:0007669"/>
    <property type="project" value="UniProtKB-KW"/>
</dbReference>
<dbReference type="Proteomes" id="UP001295794">
    <property type="component" value="Unassembled WGS sequence"/>
</dbReference>
<evidence type="ECO:0000313" key="15">
    <source>
        <dbReference type="Proteomes" id="UP001295794"/>
    </source>
</evidence>
<feature type="binding site" evidence="11">
    <location>
        <position position="56"/>
    </location>
    <ligand>
        <name>ATP</name>
        <dbReference type="ChEBI" id="CHEBI:30616"/>
    </ligand>
</feature>
<dbReference type="InterPro" id="IPR008271">
    <property type="entry name" value="Ser/Thr_kinase_AS"/>
</dbReference>
<feature type="region of interest" description="Disordered" evidence="12">
    <location>
        <begin position="418"/>
        <end position="454"/>
    </location>
</feature>
<evidence type="ECO:0000259" key="13">
    <source>
        <dbReference type="PROSITE" id="PS50011"/>
    </source>
</evidence>
<gene>
    <name evidence="14" type="ORF">MYCIT1_LOCUS13874</name>
</gene>
<evidence type="ECO:0000256" key="1">
    <source>
        <dbReference type="ARBA" id="ARBA00012513"/>
    </source>
</evidence>
<dbReference type="EC" id="2.7.11.1" evidence="1"/>
<evidence type="ECO:0000256" key="3">
    <source>
        <dbReference type="ARBA" id="ARBA00022679"/>
    </source>
</evidence>
<dbReference type="SUPFAM" id="SSF56112">
    <property type="entry name" value="Protein kinase-like (PK-like)"/>
    <property type="match status" value="1"/>
</dbReference>
<dbReference type="CDD" id="cd06627">
    <property type="entry name" value="STKc_Cdc7_like"/>
    <property type="match status" value="1"/>
</dbReference>
<dbReference type="Gene3D" id="1.10.510.10">
    <property type="entry name" value="Transferase(Phosphotransferase) domain 1"/>
    <property type="match status" value="1"/>
</dbReference>
<dbReference type="PANTHER" id="PTHR24361:SF433">
    <property type="entry name" value="PROTEIN KINASE DOMAIN-CONTAINING PROTEIN"/>
    <property type="match status" value="1"/>
</dbReference>
<feature type="compositionally biased region" description="Basic and acidic residues" evidence="12">
    <location>
        <begin position="592"/>
        <end position="607"/>
    </location>
</feature>
<dbReference type="PROSITE" id="PS00107">
    <property type="entry name" value="PROTEIN_KINASE_ATP"/>
    <property type="match status" value="1"/>
</dbReference>
<proteinExistence type="inferred from homology"/>
<name>A0AAD2H6C2_9AGAR</name>
<dbReference type="SMART" id="SM00220">
    <property type="entry name" value="S_TKc"/>
    <property type="match status" value="1"/>
</dbReference>
<evidence type="ECO:0000256" key="8">
    <source>
        <dbReference type="ARBA" id="ARBA00025754"/>
    </source>
</evidence>
<evidence type="ECO:0000256" key="12">
    <source>
        <dbReference type="SAM" id="MobiDB-lite"/>
    </source>
</evidence>
<accession>A0AAD2H6C2</accession>
<feature type="compositionally biased region" description="Polar residues" evidence="12">
    <location>
        <begin position="517"/>
        <end position="530"/>
    </location>
</feature>
<dbReference type="InterPro" id="IPR016024">
    <property type="entry name" value="ARM-type_fold"/>
</dbReference>
<keyword evidence="7 11" id="KW-0067">ATP-binding</keyword>